<feature type="domain" description="Nitroreductase" evidence="1">
    <location>
        <begin position="288"/>
        <end position="481"/>
    </location>
</feature>
<dbReference type="NCBIfam" id="TIGR03605">
    <property type="entry name" value="antibiot_sagB"/>
    <property type="match status" value="1"/>
</dbReference>
<organism evidence="3">
    <name type="scientific">Bradyrhizobium septentrionale</name>
    <dbReference type="NCBI Taxonomy" id="1404411"/>
    <lineage>
        <taxon>Bacteria</taxon>
        <taxon>Pseudomonadati</taxon>
        <taxon>Pseudomonadota</taxon>
        <taxon>Alphaproteobacteria</taxon>
        <taxon>Hyphomicrobiales</taxon>
        <taxon>Nitrobacteraceae</taxon>
        <taxon>Bradyrhizobium</taxon>
    </lineage>
</organism>
<dbReference type="Pfam" id="PF00881">
    <property type="entry name" value="Nitroreductase"/>
    <property type="match status" value="1"/>
</dbReference>
<dbReference type="InterPro" id="IPR020051">
    <property type="entry name" value="SagB-type_dehydrogenase"/>
</dbReference>
<dbReference type="EMBL" id="JAAOLE020000001">
    <property type="protein sequence ID" value="NVI45757.1"/>
    <property type="molecule type" value="Genomic_DNA"/>
</dbReference>
<evidence type="ECO:0000313" key="3">
    <source>
        <dbReference type="EMBL" id="NVI45757.1"/>
    </source>
</evidence>
<dbReference type="Gene3D" id="3.40.109.10">
    <property type="entry name" value="NADH Oxidase"/>
    <property type="match status" value="1"/>
</dbReference>
<dbReference type="GO" id="GO:0016491">
    <property type="term" value="F:oxidoreductase activity"/>
    <property type="evidence" value="ECO:0007669"/>
    <property type="project" value="InterPro"/>
</dbReference>
<proteinExistence type="predicted"/>
<dbReference type="PANTHER" id="PTHR43745:SF2">
    <property type="entry name" value="NITROREDUCTASE MJ1384-RELATED"/>
    <property type="match status" value="1"/>
</dbReference>
<dbReference type="EMBL" id="CP147711">
    <property type="protein sequence ID" value="WXC76662.1"/>
    <property type="molecule type" value="Genomic_DNA"/>
</dbReference>
<dbReference type="CDD" id="cd02142">
    <property type="entry name" value="McbC_SagB-like_oxidoreductase"/>
    <property type="match status" value="1"/>
</dbReference>
<name>A0A973W1B8_9BRAD</name>
<reference evidence="4" key="2">
    <citation type="journal article" date="2021" name="Int. J. Syst. Evol. Microbiol.">
        <title>Bradyrhizobium septentrionale sp. nov. (sv. septentrionale) and Bradyrhizobium quebecense sp. nov. (sv. septentrionale) associated with legumes native to Canada possess rearranged symbiosis genes and numerous insertion sequences.</title>
        <authorList>
            <person name="Bromfield E.S.P."/>
            <person name="Cloutier S."/>
        </authorList>
    </citation>
    <scope>NUCLEOTIDE SEQUENCE</scope>
    <source>
        <strain evidence="4">5S5</strain>
    </source>
</reference>
<dbReference type="InterPro" id="IPR052544">
    <property type="entry name" value="Bacteriocin_Proc_Enz"/>
</dbReference>
<evidence type="ECO:0000313" key="5">
    <source>
        <dbReference type="Proteomes" id="UP001432046"/>
    </source>
</evidence>
<dbReference type="RefSeq" id="WP_166205208.1">
    <property type="nucleotide sequence ID" value="NZ_CP088285.1"/>
</dbReference>
<reference evidence="4" key="3">
    <citation type="submission" date="2024-03" db="EMBL/GenBank/DDBJ databases">
        <authorList>
            <person name="Bromfield E.S.P."/>
            <person name="Cloutier S."/>
        </authorList>
    </citation>
    <scope>NUCLEOTIDE SEQUENCE</scope>
    <source>
        <strain evidence="4">5S5</strain>
    </source>
</reference>
<sequence>MRASRKTNEKKKSPRAAPPALFVRLNPLVTLEAQPDGTIATHVEGYAEPLGTFSTAAAERARKLGSGLPLPSSEGSDAVAQEVERLMLQLARRGLLEYRLARAADASDLVVIEPQTPDYWPRTPKLDDAATVVLSRFAYLRRRGTEMVLESPRAGALLRICDERIAALLTILATPQKISRIRRLDGYPGPALLALLLDCQILIKVGAAKPDTLRQAEGDDGLVLWDFHDLLFHIRSTEGRQASPLGGLYPHTGLIAPLPSIRPAWPGNTIKLPESDPIASPLDQLLHDRHSTREFDDQKPITLAELSMFLNSVARVRAKWSSPLEFADDGPDIEYTSRPYPAAGSAYELELYLAVANCDGLTSGFYHYDADAHALAAIDVRPQHFEAMMQSAGFAMDAPSPPQILITIAARFGRIAWKYSAIAYALILKDVGVLTQTLYLVATDLGLGGCAIGTANIDLFAKMTGLNFHVEGPVGQFALGRGMEPPRGG</sequence>
<gene>
    <name evidence="3" type="ORF">HAP48_022905</name>
    <name evidence="4" type="ORF">WDK88_24580</name>
</gene>
<feature type="domain" description="Cyanobactin oxidase ThcOx second" evidence="2">
    <location>
        <begin position="132"/>
        <end position="241"/>
    </location>
</feature>
<dbReference type="Proteomes" id="UP001432046">
    <property type="component" value="Chromosome"/>
</dbReference>
<dbReference type="PANTHER" id="PTHR43745">
    <property type="entry name" value="NITROREDUCTASE MJ1384-RELATED"/>
    <property type="match status" value="1"/>
</dbReference>
<dbReference type="SUPFAM" id="SSF55469">
    <property type="entry name" value="FMN-dependent nitroreductase-like"/>
    <property type="match status" value="1"/>
</dbReference>
<evidence type="ECO:0000259" key="2">
    <source>
        <dbReference type="Pfam" id="PF22767"/>
    </source>
</evidence>
<accession>A0A973W1B8</accession>
<dbReference type="InterPro" id="IPR000415">
    <property type="entry name" value="Nitroreductase-like"/>
</dbReference>
<dbReference type="InterPro" id="IPR029479">
    <property type="entry name" value="Nitroreductase"/>
</dbReference>
<dbReference type="InterPro" id="IPR054488">
    <property type="entry name" value="ThcOx_dom2"/>
</dbReference>
<evidence type="ECO:0000313" key="4">
    <source>
        <dbReference type="EMBL" id="WXC76662.1"/>
    </source>
</evidence>
<dbReference type="Pfam" id="PF22767">
    <property type="entry name" value="ThcOx"/>
    <property type="match status" value="1"/>
</dbReference>
<protein>
    <submittedName>
        <fullName evidence="3">SagB family peptide dehydrogenase</fullName>
    </submittedName>
</protein>
<evidence type="ECO:0000259" key="1">
    <source>
        <dbReference type="Pfam" id="PF00881"/>
    </source>
</evidence>
<keyword evidence="5" id="KW-1185">Reference proteome</keyword>
<dbReference type="AlphaFoldDB" id="A0A973W1B8"/>
<reference evidence="3" key="1">
    <citation type="submission" date="2020-06" db="EMBL/GenBank/DDBJ databases">
        <title>Whole Genome Sequence of Bradyrhizobium sp. Strain 1S1.</title>
        <authorList>
            <person name="Bromfield E.S.P."/>
            <person name="Cloutier S."/>
        </authorList>
    </citation>
    <scope>NUCLEOTIDE SEQUENCE [LARGE SCALE GENOMIC DNA]</scope>
    <source>
        <strain evidence="3">1S1</strain>
    </source>
</reference>